<organism evidence="2 3">
    <name type="scientific">Lactuca virosa</name>
    <dbReference type="NCBI Taxonomy" id="75947"/>
    <lineage>
        <taxon>Eukaryota</taxon>
        <taxon>Viridiplantae</taxon>
        <taxon>Streptophyta</taxon>
        <taxon>Embryophyta</taxon>
        <taxon>Tracheophyta</taxon>
        <taxon>Spermatophyta</taxon>
        <taxon>Magnoliopsida</taxon>
        <taxon>eudicotyledons</taxon>
        <taxon>Gunneridae</taxon>
        <taxon>Pentapetalae</taxon>
        <taxon>asterids</taxon>
        <taxon>campanulids</taxon>
        <taxon>Asterales</taxon>
        <taxon>Asteraceae</taxon>
        <taxon>Cichorioideae</taxon>
        <taxon>Cichorieae</taxon>
        <taxon>Lactucinae</taxon>
        <taxon>Lactuca</taxon>
    </lineage>
</organism>
<feature type="region of interest" description="Disordered" evidence="1">
    <location>
        <begin position="161"/>
        <end position="188"/>
    </location>
</feature>
<evidence type="ECO:0000313" key="2">
    <source>
        <dbReference type="EMBL" id="CAH1433767.1"/>
    </source>
</evidence>
<dbReference type="EMBL" id="CAKMRJ010003334">
    <property type="protein sequence ID" value="CAH1433767.1"/>
    <property type="molecule type" value="Genomic_DNA"/>
</dbReference>
<proteinExistence type="predicted"/>
<gene>
    <name evidence="2" type="ORF">LVIROSA_LOCUS20339</name>
</gene>
<evidence type="ECO:0000256" key="1">
    <source>
        <dbReference type="SAM" id="MobiDB-lite"/>
    </source>
</evidence>
<evidence type="ECO:0000313" key="3">
    <source>
        <dbReference type="Proteomes" id="UP001157418"/>
    </source>
</evidence>
<keyword evidence="3" id="KW-1185">Reference proteome</keyword>
<dbReference type="Proteomes" id="UP001157418">
    <property type="component" value="Unassembled WGS sequence"/>
</dbReference>
<protein>
    <submittedName>
        <fullName evidence="2">Uncharacterized protein</fullName>
    </submittedName>
</protein>
<sequence length="188" mass="21212">MKEGRLLTQQHPVVHVGFDMGIIFEVGTLPTLRRHTILKTSAVILVDKICLHTRINHLSVPQFGSTGKNIGILLEIRTHGGGVVMGIAWQKRNSENQTSTNSDNHSKQVYNEHEAKLWTTLAIESIHKHMFTKEFQVLVNGDGKFQMVSGTCVNQKQFTYESNNRKPTPLKQDDQKQPSDPCEAWISP</sequence>
<comment type="caution">
    <text evidence="2">The sequence shown here is derived from an EMBL/GenBank/DDBJ whole genome shotgun (WGS) entry which is preliminary data.</text>
</comment>
<dbReference type="AlphaFoldDB" id="A0AAU9N4R1"/>
<reference evidence="2 3" key="1">
    <citation type="submission" date="2022-01" db="EMBL/GenBank/DDBJ databases">
        <authorList>
            <person name="Xiong W."/>
            <person name="Schranz E."/>
        </authorList>
    </citation>
    <scope>NUCLEOTIDE SEQUENCE [LARGE SCALE GENOMIC DNA]</scope>
</reference>
<accession>A0AAU9N4R1</accession>
<name>A0AAU9N4R1_9ASTR</name>